<protein>
    <submittedName>
        <fullName evidence="1">Uncharacterized protein</fullName>
    </submittedName>
</protein>
<sequence length="69" mass="7989">MNISSILHFVICKRQTCMNLIENLATHKVQTFSLLFRHVNITDRHTPTDITTLQLNTKAQYASLDLFLD</sequence>
<accession>A0A0A9DY00</accession>
<dbReference type="EMBL" id="GBRH01209293">
    <property type="protein sequence ID" value="JAD88602.1"/>
    <property type="molecule type" value="Transcribed_RNA"/>
</dbReference>
<reference evidence="1" key="1">
    <citation type="submission" date="2014-09" db="EMBL/GenBank/DDBJ databases">
        <authorList>
            <person name="Magalhaes I.L.F."/>
            <person name="Oliveira U."/>
            <person name="Santos F.R."/>
            <person name="Vidigal T.H.D.A."/>
            <person name="Brescovit A.D."/>
            <person name="Santos A.J."/>
        </authorList>
    </citation>
    <scope>NUCLEOTIDE SEQUENCE</scope>
    <source>
        <tissue evidence="1">Shoot tissue taken approximately 20 cm above the soil surface</tissue>
    </source>
</reference>
<evidence type="ECO:0000313" key="1">
    <source>
        <dbReference type="EMBL" id="JAD88602.1"/>
    </source>
</evidence>
<reference evidence="1" key="2">
    <citation type="journal article" date="2015" name="Data Brief">
        <title>Shoot transcriptome of the giant reed, Arundo donax.</title>
        <authorList>
            <person name="Barrero R.A."/>
            <person name="Guerrero F.D."/>
            <person name="Moolhuijzen P."/>
            <person name="Goolsby J.A."/>
            <person name="Tidwell J."/>
            <person name="Bellgard S.E."/>
            <person name="Bellgard M.I."/>
        </authorList>
    </citation>
    <scope>NUCLEOTIDE SEQUENCE</scope>
    <source>
        <tissue evidence="1">Shoot tissue taken approximately 20 cm above the soil surface</tissue>
    </source>
</reference>
<organism evidence="1">
    <name type="scientific">Arundo donax</name>
    <name type="common">Giant reed</name>
    <name type="synonym">Donax arundinaceus</name>
    <dbReference type="NCBI Taxonomy" id="35708"/>
    <lineage>
        <taxon>Eukaryota</taxon>
        <taxon>Viridiplantae</taxon>
        <taxon>Streptophyta</taxon>
        <taxon>Embryophyta</taxon>
        <taxon>Tracheophyta</taxon>
        <taxon>Spermatophyta</taxon>
        <taxon>Magnoliopsida</taxon>
        <taxon>Liliopsida</taxon>
        <taxon>Poales</taxon>
        <taxon>Poaceae</taxon>
        <taxon>PACMAD clade</taxon>
        <taxon>Arundinoideae</taxon>
        <taxon>Arundineae</taxon>
        <taxon>Arundo</taxon>
    </lineage>
</organism>
<proteinExistence type="predicted"/>
<dbReference type="AlphaFoldDB" id="A0A0A9DY00"/>
<name>A0A0A9DY00_ARUDO</name>